<keyword evidence="2" id="KW-1185">Reference proteome</keyword>
<dbReference type="STRING" id="1117647.M5M_17170"/>
<reference evidence="1 2" key="1">
    <citation type="journal article" date="2013" name="Genome Announc.">
        <title>Complete genome sequence of Simiduia agarivorans SA1(T), a marine bacterium able to degrade a variety of polysaccharides.</title>
        <authorList>
            <person name="Lin S.Y."/>
            <person name="Shieh W.Y."/>
            <person name="Chen J.S."/>
            <person name="Tang S.L."/>
        </authorList>
    </citation>
    <scope>NUCLEOTIDE SEQUENCE [LARGE SCALE GENOMIC DNA]</scope>
    <source>
        <strain evidence="2">DSM 21679 / JCM 13881 / BCRC 17597 / SA1</strain>
    </source>
</reference>
<proteinExistence type="predicted"/>
<sequence>MAFGETFARSVHLLLRGTLLLGLWLVLSQQSLADRLSDTYNGRKVLADFMVGLAKHVTWPDEAFAGSRSDFVVCVLGPDPFEGSLAAKFGGRRVGPREIVVRVMEQVPDGGFTGCHQLFIAAGLRAEVKEILQRLDNLKVLSVSDMEGFASAGGMVGVVGSGNRVSMQINRTALLASGLTVSPALLRLGR</sequence>
<dbReference type="EMBL" id="CP003746">
    <property type="protein sequence ID" value="AFV00565.1"/>
    <property type="molecule type" value="Genomic_DNA"/>
</dbReference>
<name>K4KN14_SIMAS</name>
<gene>
    <name evidence="1" type="ordered locus">M5M_17170</name>
</gene>
<dbReference type="Pfam" id="PF13689">
    <property type="entry name" value="DUF4154"/>
    <property type="match status" value="1"/>
</dbReference>
<keyword evidence="1" id="KW-0472">Membrane</keyword>
<dbReference type="AlphaFoldDB" id="K4KN14"/>
<dbReference type="RefSeq" id="WP_015048717.1">
    <property type="nucleotide sequence ID" value="NC_018868.3"/>
</dbReference>
<organism evidence="1 2">
    <name type="scientific">Simiduia agarivorans (strain DSM 21679 / JCM 13881 / BCRC 17597 / SA1)</name>
    <dbReference type="NCBI Taxonomy" id="1117647"/>
    <lineage>
        <taxon>Bacteria</taxon>
        <taxon>Pseudomonadati</taxon>
        <taxon>Pseudomonadota</taxon>
        <taxon>Gammaproteobacteria</taxon>
        <taxon>Cellvibrionales</taxon>
        <taxon>Cellvibrionaceae</taxon>
        <taxon>Simiduia</taxon>
    </lineage>
</organism>
<keyword evidence="1" id="KW-0812">Transmembrane</keyword>
<dbReference type="OrthoDB" id="277577at2"/>
<protein>
    <submittedName>
        <fullName evidence="1">Transmembrane protein</fullName>
    </submittedName>
</protein>
<dbReference type="Proteomes" id="UP000000466">
    <property type="component" value="Chromosome"/>
</dbReference>
<accession>K4KN14</accession>
<dbReference type="InterPro" id="IPR025293">
    <property type="entry name" value="YfiR/HmsC-like"/>
</dbReference>
<dbReference type="HOGENOM" id="CLU_093136_1_2_6"/>
<evidence type="ECO:0000313" key="2">
    <source>
        <dbReference type="Proteomes" id="UP000000466"/>
    </source>
</evidence>
<evidence type="ECO:0000313" key="1">
    <source>
        <dbReference type="EMBL" id="AFV00565.1"/>
    </source>
</evidence>
<dbReference type="KEGG" id="saga:M5M_17170"/>